<dbReference type="EMBL" id="CADCVJ010000178">
    <property type="protein sequence ID" value="CAA9482495.1"/>
    <property type="molecule type" value="Genomic_DNA"/>
</dbReference>
<evidence type="ECO:0000313" key="1">
    <source>
        <dbReference type="EMBL" id="CAA9482495.1"/>
    </source>
</evidence>
<organism evidence="1">
    <name type="scientific">uncultured Solirubrobacteraceae bacterium</name>
    <dbReference type="NCBI Taxonomy" id="1162706"/>
    <lineage>
        <taxon>Bacteria</taxon>
        <taxon>Bacillati</taxon>
        <taxon>Actinomycetota</taxon>
        <taxon>Thermoleophilia</taxon>
        <taxon>Solirubrobacterales</taxon>
        <taxon>Solirubrobacteraceae</taxon>
        <taxon>environmental samples</taxon>
    </lineage>
</organism>
<name>A0A6J4S1G1_9ACTN</name>
<dbReference type="AlphaFoldDB" id="A0A6J4S1G1"/>
<gene>
    <name evidence="1" type="ORF">AVDCRST_MAG38-2053</name>
</gene>
<reference evidence="1" key="1">
    <citation type="submission" date="2020-02" db="EMBL/GenBank/DDBJ databases">
        <authorList>
            <person name="Meier V. D."/>
        </authorList>
    </citation>
    <scope>NUCLEOTIDE SEQUENCE</scope>
    <source>
        <strain evidence="1">AVDCRST_MAG38</strain>
    </source>
</reference>
<accession>A0A6J4S1G1</accession>
<sequence length="32" mass="3469">AVDDDLVERDDLVAVGVGEAPQPRRPVPVERV</sequence>
<proteinExistence type="predicted"/>
<feature type="non-terminal residue" evidence="1">
    <location>
        <position position="32"/>
    </location>
</feature>
<feature type="non-terminal residue" evidence="1">
    <location>
        <position position="1"/>
    </location>
</feature>
<protein>
    <submittedName>
        <fullName evidence="1">Uncharacterized protein</fullName>
    </submittedName>
</protein>